<evidence type="ECO:0000313" key="8">
    <source>
        <dbReference type="Proteomes" id="UP001444071"/>
    </source>
</evidence>
<dbReference type="CDD" id="cd19678">
    <property type="entry name" value="UBR-box_UBR1"/>
    <property type="match status" value="1"/>
</dbReference>
<comment type="catalytic activity">
    <reaction evidence="5">
        <text>S-ubiquitinyl-[E2 ubiquitin-conjugating enzyme]-L-cysteine + [acceptor protein]-L-lysine = [E2 ubiquitin-conjugating enzyme]-L-cysteine + N(6)-ubiquitinyl-[acceptor protein]-L-lysine.</text>
        <dbReference type="EC" id="2.3.2.27"/>
    </reaction>
</comment>
<dbReference type="Pfam" id="PF02207">
    <property type="entry name" value="zf-UBR"/>
    <property type="match status" value="1"/>
</dbReference>
<keyword evidence="3 5" id="KW-0862">Zinc</keyword>
<evidence type="ECO:0000256" key="3">
    <source>
        <dbReference type="ARBA" id="ARBA00022833"/>
    </source>
</evidence>
<keyword evidence="5" id="KW-0833">Ubl conjugation pathway</keyword>
<evidence type="ECO:0000256" key="4">
    <source>
        <dbReference type="PROSITE-ProRule" id="PRU00508"/>
    </source>
</evidence>
<dbReference type="EC" id="2.3.2.27" evidence="5"/>
<keyword evidence="2 5" id="KW-0863">Zinc-finger</keyword>
<reference evidence="7 8" key="1">
    <citation type="submission" date="2021-06" db="EMBL/GenBank/DDBJ databases">
        <authorList>
            <person name="Palmer J.M."/>
        </authorList>
    </citation>
    <scope>NUCLEOTIDE SEQUENCE [LARGE SCALE GENOMIC DNA]</scope>
    <source>
        <strain evidence="7 8">XR_2019</strain>
        <tissue evidence="7">Muscle</tissue>
    </source>
</reference>
<protein>
    <recommendedName>
        <fullName evidence="5">E3 ubiquitin-protein ligase</fullName>
        <ecNumber evidence="5">2.3.2.27</ecNumber>
    </recommendedName>
</protein>
<dbReference type="PANTHER" id="PTHR21497">
    <property type="entry name" value="UBIQUITIN LIGASE E3 ALPHA-RELATED"/>
    <property type="match status" value="1"/>
</dbReference>
<comment type="caution">
    <text evidence="7">The sequence shown here is derived from an EMBL/GenBank/DDBJ whole genome shotgun (WGS) entry which is preliminary data.</text>
</comment>
<evidence type="ECO:0000256" key="2">
    <source>
        <dbReference type="ARBA" id="ARBA00022771"/>
    </source>
</evidence>
<evidence type="ECO:0000259" key="6">
    <source>
        <dbReference type="PROSITE" id="PS51157"/>
    </source>
</evidence>
<proteinExistence type="inferred from homology"/>
<evidence type="ECO:0000256" key="5">
    <source>
        <dbReference type="RuleBase" id="RU366018"/>
    </source>
</evidence>
<keyword evidence="8" id="KW-1185">Reference proteome</keyword>
<keyword evidence="5" id="KW-0808">Transferase</keyword>
<dbReference type="SMART" id="SM00396">
    <property type="entry name" value="ZnF_UBR1"/>
    <property type="match status" value="1"/>
</dbReference>
<name>A0ABV0WBQ3_9TELE</name>
<evidence type="ECO:0000256" key="1">
    <source>
        <dbReference type="ARBA" id="ARBA00022723"/>
    </source>
</evidence>
<comment type="function">
    <text evidence="5">Ubiquitin ligase protein which is a component of the N-end rule pathway. Recognizes and binds to proteins bearing specific N-terminal residues that are destabilizing according to the N-end rule, leading to their ubiquitination and subsequent degradation.</text>
</comment>
<sequence>MADRVKPSEGLQLSQEWLEAADCRSQLLQHLKDQVPQIFCLKKELSPQEEEELTQRRLLHPLECFLFGEDPQEGLEKLKQGSTSFQLCGRVFKEGETVYSCRDCAIDPTCVLCMDCFQDSVHKSHRYKMHASSGGGFCDCGDVEAWKIGPYCSKHDPGAATAMVTVRYVMAKKRDVGVVYWSHCVSDPHNAYFPMFVMDAAVCLAQEIRDEGPLLTVTS</sequence>
<dbReference type="PANTHER" id="PTHR21497:SF27">
    <property type="entry name" value="E3 UBIQUITIN-PROTEIN LIGASE UBR1"/>
    <property type="match status" value="1"/>
</dbReference>
<evidence type="ECO:0000313" key="7">
    <source>
        <dbReference type="EMBL" id="MEQ2266981.1"/>
    </source>
</evidence>
<feature type="zinc finger region" description="UBR-type" evidence="4">
    <location>
        <begin position="86"/>
        <end position="157"/>
    </location>
</feature>
<keyword evidence="1 5" id="KW-0479">Metal-binding</keyword>
<dbReference type="Proteomes" id="UP001444071">
    <property type="component" value="Unassembled WGS sequence"/>
</dbReference>
<feature type="domain" description="UBR-type" evidence="6">
    <location>
        <begin position="86"/>
        <end position="157"/>
    </location>
</feature>
<dbReference type="InterPro" id="IPR039164">
    <property type="entry name" value="UBR1-like"/>
</dbReference>
<dbReference type="InterPro" id="IPR047507">
    <property type="entry name" value="UBR-box_UBR1"/>
</dbReference>
<gene>
    <name evidence="7" type="ORF">XENORESO_000191</name>
</gene>
<dbReference type="PROSITE" id="PS51157">
    <property type="entry name" value="ZF_UBR"/>
    <property type="match status" value="1"/>
</dbReference>
<dbReference type="InterPro" id="IPR003126">
    <property type="entry name" value="Znf_UBR"/>
</dbReference>
<comment type="pathway">
    <text evidence="5">Protein modification; protein ubiquitination.</text>
</comment>
<dbReference type="EMBL" id="JAHRIM010041071">
    <property type="protein sequence ID" value="MEQ2266981.1"/>
    <property type="molecule type" value="Genomic_DNA"/>
</dbReference>
<comment type="similarity">
    <text evidence="5">Belongs to the E3 ubiquitin-protein ligase UBR1-like family.</text>
</comment>
<accession>A0ABV0WBQ3</accession>
<dbReference type="Gene3D" id="2.10.110.30">
    <property type="match status" value="1"/>
</dbReference>
<organism evidence="7 8">
    <name type="scientific">Xenotaenia resolanae</name>
    <dbReference type="NCBI Taxonomy" id="208358"/>
    <lineage>
        <taxon>Eukaryota</taxon>
        <taxon>Metazoa</taxon>
        <taxon>Chordata</taxon>
        <taxon>Craniata</taxon>
        <taxon>Vertebrata</taxon>
        <taxon>Euteleostomi</taxon>
        <taxon>Actinopterygii</taxon>
        <taxon>Neopterygii</taxon>
        <taxon>Teleostei</taxon>
        <taxon>Neoteleostei</taxon>
        <taxon>Acanthomorphata</taxon>
        <taxon>Ovalentaria</taxon>
        <taxon>Atherinomorphae</taxon>
        <taxon>Cyprinodontiformes</taxon>
        <taxon>Goodeidae</taxon>
        <taxon>Xenotaenia</taxon>
    </lineage>
</organism>